<comment type="caution">
    <text evidence="2">The sequence shown here is derived from an EMBL/GenBank/DDBJ whole genome shotgun (WGS) entry which is preliminary data.</text>
</comment>
<dbReference type="eggNOG" id="COG5470">
    <property type="taxonomic scope" value="Bacteria"/>
</dbReference>
<gene>
    <name evidence="2" type="ORF">OB2597_03804</name>
</gene>
<sequence length="139" mass="16106">MMTHTAFSKESFKEFREKERPGPIHMLNLVRLRDRAEYEDGRDATGAEAYAAYGRESQPVLDRLGGRIVWRGRMEHMLIGPSDEQWDLCFIAEYPSVQAFVDMIFDPEYREAMKHRQAGCSDSRLIRMEPLDTGANFAE</sequence>
<accession>A3U3U4</accession>
<organism evidence="2 3">
    <name type="scientific">Pseudooceanicola batsensis (strain ATCC BAA-863 / DSM 15984 / KCTC 12145 / HTCC2597)</name>
    <name type="common">Oceanicola batsensis</name>
    <dbReference type="NCBI Taxonomy" id="252305"/>
    <lineage>
        <taxon>Bacteria</taxon>
        <taxon>Pseudomonadati</taxon>
        <taxon>Pseudomonadota</taxon>
        <taxon>Alphaproteobacteria</taxon>
        <taxon>Rhodobacterales</taxon>
        <taxon>Paracoccaceae</taxon>
        <taxon>Pseudooceanicola</taxon>
    </lineage>
</organism>
<proteinExistence type="predicted"/>
<protein>
    <recommendedName>
        <fullName evidence="1">DUF1330 domain-containing protein</fullName>
    </recommendedName>
</protein>
<dbReference type="PANTHER" id="PTHR40257">
    <property type="match status" value="1"/>
</dbReference>
<dbReference type="HOGENOM" id="CLU_131535_1_0_5"/>
<dbReference type="EMBL" id="AAMO01000017">
    <property type="protein sequence ID" value="EAQ01183.1"/>
    <property type="molecule type" value="Genomic_DNA"/>
</dbReference>
<reference evidence="2 3" key="1">
    <citation type="journal article" date="2010" name="J. Bacteriol.">
        <title>Genome sequences of Oceanicola granulosus HTCC2516(T) and Oceanicola batsensis HTCC2597(TDelta).</title>
        <authorList>
            <person name="Thrash J.C."/>
            <person name="Cho J.C."/>
            <person name="Vergin K.L."/>
            <person name="Giovannoni S.J."/>
        </authorList>
    </citation>
    <scope>NUCLEOTIDE SEQUENCE [LARGE SCALE GENOMIC DNA]</scope>
    <source>
        <strain evidence="3">ATCC BAA-863 / DSM 15984 / KCTC 12145 / HTCC2597</strain>
    </source>
</reference>
<dbReference type="Gene3D" id="3.30.70.100">
    <property type="match status" value="1"/>
</dbReference>
<evidence type="ECO:0000259" key="1">
    <source>
        <dbReference type="Pfam" id="PF07045"/>
    </source>
</evidence>
<dbReference type="InterPro" id="IPR011008">
    <property type="entry name" value="Dimeric_a/b-barrel"/>
</dbReference>
<name>A3U3U4_PSEBH</name>
<dbReference type="AlphaFoldDB" id="A3U3U4"/>
<dbReference type="SUPFAM" id="SSF54909">
    <property type="entry name" value="Dimeric alpha+beta barrel"/>
    <property type="match status" value="1"/>
</dbReference>
<dbReference type="Pfam" id="PF07045">
    <property type="entry name" value="DUF1330"/>
    <property type="match status" value="1"/>
</dbReference>
<dbReference type="InterPro" id="IPR010753">
    <property type="entry name" value="DUF1330"/>
</dbReference>
<evidence type="ECO:0000313" key="2">
    <source>
        <dbReference type="EMBL" id="EAQ01183.1"/>
    </source>
</evidence>
<dbReference type="PANTHER" id="PTHR40257:SF1">
    <property type="entry name" value="DUF1330 DOMAIN-CONTAINING PROTEIN"/>
    <property type="match status" value="1"/>
</dbReference>
<dbReference type="STRING" id="252305.OB2597_03804"/>
<dbReference type="Proteomes" id="UP000004318">
    <property type="component" value="Unassembled WGS sequence"/>
</dbReference>
<keyword evidence="3" id="KW-1185">Reference proteome</keyword>
<feature type="domain" description="DUF1330" evidence="1">
    <location>
        <begin position="45"/>
        <end position="121"/>
    </location>
</feature>
<evidence type="ECO:0000313" key="3">
    <source>
        <dbReference type="Proteomes" id="UP000004318"/>
    </source>
</evidence>